<evidence type="ECO:0000256" key="4">
    <source>
        <dbReference type="ARBA" id="ARBA00022631"/>
    </source>
</evidence>
<accession>A0A7L5AFU2</accession>
<dbReference type="Gene3D" id="1.10.3330.10">
    <property type="entry name" value="Oxo-4-hydroxy-4-carboxy-5-ureidoimidazoline decarboxylase"/>
    <property type="match status" value="1"/>
</dbReference>
<feature type="compositionally biased region" description="Basic and acidic residues" evidence="7">
    <location>
        <begin position="58"/>
        <end position="68"/>
    </location>
</feature>
<name>A0A7L5AFU2_9MICO</name>
<organism evidence="9 10">
    <name type="scientific">Marisediminicola antarctica</name>
    <dbReference type="NCBI Taxonomy" id="674079"/>
    <lineage>
        <taxon>Bacteria</taxon>
        <taxon>Bacillati</taxon>
        <taxon>Actinomycetota</taxon>
        <taxon>Actinomycetes</taxon>
        <taxon>Micrococcales</taxon>
        <taxon>Microbacteriaceae</taxon>
        <taxon>Marisediminicola</taxon>
    </lineage>
</organism>
<dbReference type="EC" id="4.1.1.97" evidence="3"/>
<dbReference type="GO" id="GO:0006144">
    <property type="term" value="P:purine nucleobase metabolic process"/>
    <property type="evidence" value="ECO:0007669"/>
    <property type="project" value="UniProtKB-KW"/>
</dbReference>
<protein>
    <recommendedName>
        <fullName evidence="3">2-oxo-4-hydroxy-4-carboxy-5-ureidoimidazoline decarboxylase</fullName>
        <ecNumber evidence="3">4.1.1.97</ecNumber>
    </recommendedName>
</protein>
<sequence>MRKLNDAELRDGLTAALAVRRWVDEVASHAPFAALDDMLDAARTAAPLRRSEIDEALGHHPRIGEKPSGDGAAQQFSRAEQASADADDSALAAAIADGNRRYEQRFDRVFLIRAAGRSRAEILVELERRMLLDDQTELAIVSDQLLEIAFLRLEQTFGPMFGQTFGQTFGEEPV</sequence>
<keyword evidence="10" id="KW-1185">Reference proteome</keyword>
<proteinExistence type="predicted"/>
<feature type="region of interest" description="Disordered" evidence="7">
    <location>
        <begin position="58"/>
        <end position="84"/>
    </location>
</feature>
<dbReference type="RefSeq" id="WP_161885711.1">
    <property type="nucleotide sequence ID" value="NZ_CP017146.1"/>
</dbReference>
<dbReference type="PANTHER" id="PTHR43466">
    <property type="entry name" value="2-OXO-4-HYDROXY-4-CARBOXY-5-UREIDOIMIDAZOLINE DECARBOXYLASE-RELATED"/>
    <property type="match status" value="1"/>
</dbReference>
<evidence type="ECO:0000256" key="3">
    <source>
        <dbReference type="ARBA" id="ARBA00012257"/>
    </source>
</evidence>
<keyword evidence="4" id="KW-0659">Purine metabolism</keyword>
<keyword evidence="6" id="KW-0456">Lyase</keyword>
<evidence type="ECO:0000313" key="9">
    <source>
        <dbReference type="EMBL" id="QHO69350.1"/>
    </source>
</evidence>
<reference evidence="9 10" key="1">
    <citation type="submission" date="2016-09" db="EMBL/GenBank/DDBJ databases">
        <title>Complete genome sequence of microbes from the polar regions.</title>
        <authorList>
            <person name="Liao L."/>
            <person name="Chen B."/>
        </authorList>
    </citation>
    <scope>NUCLEOTIDE SEQUENCE [LARGE SCALE GENOMIC DNA]</scope>
    <source>
        <strain evidence="9 10">ZS314</strain>
    </source>
</reference>
<dbReference type="Pfam" id="PF09349">
    <property type="entry name" value="OHCU_decarbox"/>
    <property type="match status" value="1"/>
</dbReference>
<evidence type="ECO:0000256" key="1">
    <source>
        <dbReference type="ARBA" id="ARBA00001163"/>
    </source>
</evidence>
<feature type="domain" description="Oxo-4-hydroxy-4-carboxy-5-ureidoimidazoline decarboxylase" evidence="8">
    <location>
        <begin position="3"/>
        <end position="154"/>
    </location>
</feature>
<dbReference type="SUPFAM" id="SSF158694">
    <property type="entry name" value="UraD-Like"/>
    <property type="match status" value="1"/>
</dbReference>
<gene>
    <name evidence="9" type="ORF">BHD05_06530</name>
</gene>
<dbReference type="PANTHER" id="PTHR43466:SF1">
    <property type="entry name" value="2-OXO-4-HYDROXY-4-CARBOXY-5-UREIDOIMIDAZOLINE DECARBOXYLASE-RELATED"/>
    <property type="match status" value="1"/>
</dbReference>
<evidence type="ECO:0000256" key="6">
    <source>
        <dbReference type="ARBA" id="ARBA00023239"/>
    </source>
</evidence>
<dbReference type="EMBL" id="CP017146">
    <property type="protein sequence ID" value="QHO69350.1"/>
    <property type="molecule type" value="Genomic_DNA"/>
</dbReference>
<dbReference type="GO" id="GO:0051997">
    <property type="term" value="F:2-oxo-4-hydroxy-4-carboxy-5-ureidoimidazoline decarboxylase activity"/>
    <property type="evidence" value="ECO:0007669"/>
    <property type="project" value="UniProtKB-EC"/>
</dbReference>
<evidence type="ECO:0000313" key="10">
    <source>
        <dbReference type="Proteomes" id="UP000464507"/>
    </source>
</evidence>
<evidence type="ECO:0000256" key="2">
    <source>
        <dbReference type="ARBA" id="ARBA00004754"/>
    </source>
</evidence>
<evidence type="ECO:0000259" key="8">
    <source>
        <dbReference type="Pfam" id="PF09349"/>
    </source>
</evidence>
<comment type="catalytic activity">
    <reaction evidence="1">
        <text>5-hydroxy-2-oxo-4-ureido-2,5-dihydro-1H-imidazole-5-carboxylate + H(+) = (S)-allantoin + CO2</text>
        <dbReference type="Rhea" id="RHEA:26301"/>
        <dbReference type="ChEBI" id="CHEBI:15378"/>
        <dbReference type="ChEBI" id="CHEBI:15678"/>
        <dbReference type="ChEBI" id="CHEBI:16526"/>
        <dbReference type="ChEBI" id="CHEBI:58639"/>
        <dbReference type="EC" id="4.1.1.97"/>
    </reaction>
</comment>
<comment type="pathway">
    <text evidence="2">Purine metabolism; urate degradation; (S)-allantoin from urate: step 3/3.</text>
</comment>
<dbReference type="InterPro" id="IPR036778">
    <property type="entry name" value="OHCU_decarboxylase_sf"/>
</dbReference>
<dbReference type="InterPro" id="IPR018020">
    <property type="entry name" value="OHCU_decarboxylase"/>
</dbReference>
<dbReference type="AlphaFoldDB" id="A0A7L5AFU2"/>
<evidence type="ECO:0000256" key="5">
    <source>
        <dbReference type="ARBA" id="ARBA00022793"/>
    </source>
</evidence>
<dbReference type="OrthoDB" id="5243781at2"/>
<keyword evidence="5" id="KW-0210">Decarboxylase</keyword>
<dbReference type="GO" id="GO:0019628">
    <property type="term" value="P:urate catabolic process"/>
    <property type="evidence" value="ECO:0007669"/>
    <property type="project" value="TreeGrafter"/>
</dbReference>
<evidence type="ECO:0000256" key="7">
    <source>
        <dbReference type="SAM" id="MobiDB-lite"/>
    </source>
</evidence>
<dbReference type="Proteomes" id="UP000464507">
    <property type="component" value="Chromosome"/>
</dbReference>
<dbReference type="KEGG" id="mant:BHD05_06530"/>